<reference evidence="1 2" key="1">
    <citation type="submission" date="2024-02" db="EMBL/GenBank/DDBJ databases">
        <title>Lysinimicrobium sediminis NBRC 112286.</title>
        <authorList>
            <person name="Ichikawa N."/>
            <person name="Katano-Makiyama Y."/>
            <person name="Hidaka K."/>
        </authorList>
    </citation>
    <scope>NUCLEOTIDE SEQUENCE [LARGE SCALE GENOMIC DNA]</scope>
    <source>
        <strain evidence="1 2">NBRC 112286</strain>
    </source>
</reference>
<proteinExistence type="predicted"/>
<keyword evidence="2" id="KW-1185">Reference proteome</keyword>
<evidence type="ECO:0000313" key="1">
    <source>
        <dbReference type="EMBL" id="GAA5519719.1"/>
    </source>
</evidence>
<dbReference type="Proteomes" id="UP001426770">
    <property type="component" value="Unassembled WGS sequence"/>
</dbReference>
<comment type="caution">
    <text evidence="1">The sequence shown here is derived from an EMBL/GenBank/DDBJ whole genome shotgun (WGS) entry which is preliminary data.</text>
</comment>
<evidence type="ECO:0000313" key="2">
    <source>
        <dbReference type="Proteomes" id="UP001426770"/>
    </source>
</evidence>
<accession>A0ABP9WJE7</accession>
<organism evidence="1 2">
    <name type="scientific">Demequina sediminis</name>
    <dbReference type="NCBI Taxonomy" id="1930058"/>
    <lineage>
        <taxon>Bacteria</taxon>
        <taxon>Bacillati</taxon>
        <taxon>Actinomycetota</taxon>
        <taxon>Actinomycetes</taxon>
        <taxon>Micrococcales</taxon>
        <taxon>Demequinaceae</taxon>
        <taxon>Demequina</taxon>
    </lineage>
</organism>
<sequence length="171" mass="17923">MRALARPLLASWFIYGGVQSYLDPEPRAARVAPAVEPALKELGLEEVRATDLVKAHGAASIAFASALALSRSPRSAALGLAGLATATAVLAHPFWNETDEARREAELEQFLKNVSLVGGVLLAATAGHSARHIARKKAKKVKAKDKAAAAKIKAKEAKIAAKAAVSKKRSA</sequence>
<evidence type="ECO:0008006" key="3">
    <source>
        <dbReference type="Google" id="ProtNLM"/>
    </source>
</evidence>
<name>A0ABP9WJE7_9MICO</name>
<dbReference type="EMBL" id="BAABRR010000012">
    <property type="protein sequence ID" value="GAA5519719.1"/>
    <property type="molecule type" value="Genomic_DNA"/>
</dbReference>
<gene>
    <name evidence="1" type="ORF">Lsed01_02172</name>
</gene>
<protein>
    <recommendedName>
        <fullName evidence="3">DoxX family membrane protein</fullName>
    </recommendedName>
</protein>